<dbReference type="Pfam" id="PF07992">
    <property type="entry name" value="Pyr_redox_2"/>
    <property type="match status" value="1"/>
</dbReference>
<dbReference type="AlphaFoldDB" id="A0A401HAB1"/>
<evidence type="ECO:0000313" key="3">
    <source>
        <dbReference type="Proteomes" id="UP000291213"/>
    </source>
</evidence>
<dbReference type="InterPro" id="IPR036188">
    <property type="entry name" value="FAD/NAD-bd_sf"/>
</dbReference>
<name>A0A401HAB1_AERPX</name>
<sequence length="386" mass="41403">MGAVKRRIVILGGGFGGLQAARYTLDLLGDKADITVVNESESIVFKPALTYLAAGMRSSAEELHIPLREKFANTSARLEVSRVRGIYPEENKVELSSGSAIEYDYLVIALGAVPDEKALPGLEGANANPWTLEGALKVRRALENGARKVVVGSFKPPYPCPPAPIELAGLVAKTPLAGNGGVEVTLGFPGPRPLPPLGEEVSSKLEALIESTPVRYVRDFKPIEVDPGRKVLRHEGGEESFDVLALVPPYKVNPLIVEAGLASEGGWPRVLFEKGFRHGSYDNIYVIGDSSVAQYGAPMAGFLAGFMAWRAARAIAEDLGEPVEAGGKKAYAKCFVDYIDDGAAVFCDFTGLFTGEGGPHCHVIAEGGLVGEYKRALERYWRSFKL</sequence>
<organism evidence="2 3">
    <name type="scientific">Aeropyrum pernix</name>
    <dbReference type="NCBI Taxonomy" id="56636"/>
    <lineage>
        <taxon>Archaea</taxon>
        <taxon>Thermoproteota</taxon>
        <taxon>Thermoprotei</taxon>
        <taxon>Desulfurococcales</taxon>
        <taxon>Desulfurococcaceae</taxon>
        <taxon>Aeropyrum</taxon>
    </lineage>
</organism>
<dbReference type="PANTHER" id="PTHR43755">
    <property type="match status" value="1"/>
</dbReference>
<dbReference type="Gene3D" id="3.50.50.60">
    <property type="entry name" value="FAD/NAD(P)-binding domain"/>
    <property type="match status" value="2"/>
</dbReference>
<accession>A0A401HAB1</accession>
<proteinExistence type="predicted"/>
<dbReference type="InterPro" id="IPR023753">
    <property type="entry name" value="FAD/NAD-binding_dom"/>
</dbReference>
<protein>
    <submittedName>
        <fullName evidence="2">Putative dehydrogenase</fullName>
    </submittedName>
</protein>
<feature type="domain" description="FAD/NAD(P)-binding" evidence="1">
    <location>
        <begin position="7"/>
        <end position="295"/>
    </location>
</feature>
<dbReference type="PANTHER" id="PTHR43755:SF1">
    <property type="entry name" value="FAD-DEPENDENT PYRIDINE NUCLEOTIDE-DISULPHIDE OXIDOREDUCTASE"/>
    <property type="match status" value="1"/>
</dbReference>
<dbReference type="GO" id="GO:0016491">
    <property type="term" value="F:oxidoreductase activity"/>
    <property type="evidence" value="ECO:0007669"/>
    <property type="project" value="InterPro"/>
</dbReference>
<comment type="caution">
    <text evidence="2">The sequence shown here is derived from an EMBL/GenBank/DDBJ whole genome shotgun (WGS) entry which is preliminary data.</text>
</comment>
<gene>
    <name evidence="2" type="ORF">apy_09740</name>
</gene>
<dbReference type="SUPFAM" id="SSF51905">
    <property type="entry name" value="FAD/NAD(P)-binding domain"/>
    <property type="match status" value="2"/>
</dbReference>
<dbReference type="EMBL" id="BDMD01000050">
    <property type="protein sequence ID" value="GBF09249.1"/>
    <property type="molecule type" value="Genomic_DNA"/>
</dbReference>
<dbReference type="Proteomes" id="UP000291213">
    <property type="component" value="Unassembled WGS sequence"/>
</dbReference>
<evidence type="ECO:0000313" key="2">
    <source>
        <dbReference type="EMBL" id="GBF09249.1"/>
    </source>
</evidence>
<dbReference type="InterPro" id="IPR052541">
    <property type="entry name" value="SQRD"/>
</dbReference>
<reference evidence="2 3" key="1">
    <citation type="submission" date="2017-02" db="EMBL/GenBank/DDBJ databases">
        <title>isolation and characterization of a novel temperate virus Aeropyrum globular virus 1 infecting hyperthermophilic archaeon Aeropyrum.</title>
        <authorList>
            <person name="Yumiya M."/>
            <person name="Yoshida T."/>
            <person name="Sako Y."/>
        </authorList>
    </citation>
    <scope>NUCLEOTIDE SEQUENCE [LARGE SCALE GENOMIC DNA]</scope>
    <source>
        <strain evidence="2 3">YK1-12-2013</strain>
    </source>
</reference>
<evidence type="ECO:0000259" key="1">
    <source>
        <dbReference type="Pfam" id="PF07992"/>
    </source>
</evidence>